<accession>A0A7T3REN5</accession>
<name>A0A7T3REN5_9SPIR</name>
<protein>
    <submittedName>
        <fullName evidence="3">ParB N-terminal domain-containing protein</fullName>
    </submittedName>
</protein>
<dbReference type="EMBL" id="CP064936">
    <property type="protein sequence ID" value="QQA01716.1"/>
    <property type="molecule type" value="Genomic_DNA"/>
</dbReference>
<feature type="compositionally biased region" description="Basic and acidic residues" evidence="1">
    <location>
        <begin position="162"/>
        <end position="173"/>
    </location>
</feature>
<dbReference type="InterPro" id="IPR003115">
    <property type="entry name" value="ParB_N"/>
</dbReference>
<dbReference type="SMART" id="SM00470">
    <property type="entry name" value="ParB"/>
    <property type="match status" value="1"/>
</dbReference>
<organism evidence="3 4">
    <name type="scientific">Treponema peruense</name>
    <dbReference type="NCBI Taxonomy" id="2787628"/>
    <lineage>
        <taxon>Bacteria</taxon>
        <taxon>Pseudomonadati</taxon>
        <taxon>Spirochaetota</taxon>
        <taxon>Spirochaetia</taxon>
        <taxon>Spirochaetales</taxon>
        <taxon>Treponemataceae</taxon>
        <taxon>Treponema</taxon>
    </lineage>
</organism>
<dbReference type="SUPFAM" id="SSF110849">
    <property type="entry name" value="ParB/Sulfiredoxin"/>
    <property type="match status" value="1"/>
</dbReference>
<dbReference type="Pfam" id="PF02195">
    <property type="entry name" value="ParB_N"/>
    <property type="match status" value="1"/>
</dbReference>
<feature type="region of interest" description="Disordered" evidence="1">
    <location>
        <begin position="159"/>
        <end position="190"/>
    </location>
</feature>
<evidence type="ECO:0000259" key="2">
    <source>
        <dbReference type="SMART" id="SM00470"/>
    </source>
</evidence>
<feature type="compositionally biased region" description="Acidic residues" evidence="1">
    <location>
        <begin position="231"/>
        <end position="245"/>
    </location>
</feature>
<evidence type="ECO:0000313" key="3">
    <source>
        <dbReference type="EMBL" id="QQA01716.1"/>
    </source>
</evidence>
<dbReference type="CDD" id="cd16387">
    <property type="entry name" value="ParB_N_Srx"/>
    <property type="match status" value="1"/>
</dbReference>
<evidence type="ECO:0000313" key="4">
    <source>
        <dbReference type="Proteomes" id="UP000595224"/>
    </source>
</evidence>
<keyword evidence="4" id="KW-1185">Reference proteome</keyword>
<gene>
    <name evidence="3" type="ORF">IWA51_03635</name>
</gene>
<dbReference type="AlphaFoldDB" id="A0A7T3REN5"/>
<dbReference type="RefSeq" id="WP_198443264.1">
    <property type="nucleotide sequence ID" value="NZ_CBCSHE010000002.1"/>
</dbReference>
<proteinExistence type="predicted"/>
<reference evidence="3 4" key="1">
    <citation type="submission" date="2020-11" db="EMBL/GenBank/DDBJ databases">
        <title>Treponema Peruensis nv. sp., first commensal Treponema isolated from human feces.</title>
        <authorList>
            <person name="Belkhou C."/>
            <person name="Raes J."/>
        </authorList>
    </citation>
    <scope>NUCLEOTIDE SEQUENCE [LARGE SCALE GENOMIC DNA]</scope>
    <source>
        <strain evidence="3 4">RCC2812</strain>
    </source>
</reference>
<dbReference type="KEGG" id="tper:IWA51_03635"/>
<dbReference type="Proteomes" id="UP000595224">
    <property type="component" value="Chromosome"/>
</dbReference>
<dbReference type="InterPro" id="IPR036086">
    <property type="entry name" value="ParB/Sulfiredoxin_sf"/>
</dbReference>
<dbReference type="Gene3D" id="3.90.1530.10">
    <property type="entry name" value="Conserved hypothetical protein from pyrococcus furiosus pfu- 392566-001, ParB domain"/>
    <property type="match status" value="1"/>
</dbReference>
<feature type="domain" description="ParB-like N-terminal" evidence="2">
    <location>
        <begin position="40"/>
        <end position="136"/>
    </location>
</feature>
<feature type="region of interest" description="Disordered" evidence="1">
    <location>
        <begin position="221"/>
        <end position="268"/>
    </location>
</feature>
<evidence type="ECO:0000256" key="1">
    <source>
        <dbReference type="SAM" id="MobiDB-lite"/>
    </source>
</evidence>
<sequence>MAMKKINYNEAKNNNSAKNQLAQAFSDSLKIAPATESDIKMIPLKEIHLDPKGEFQKLYDKDEKDLNNIAESMKKNGFFKHQHIIMVHINEENDTFPGDGHTRLAAAEIAGIEKIPVYEVTFDTRKEALLAMYGLQINRRNLTSGQKLMAIKAMDALKNPGKKAEDSEEENGKSAEALADQLGMSTRQVERGRAILKSGDEETIEAVESGDMSLTAGYNKIKGKKSKKESSDEDDDLSDALEDNEGNPHSITVKSRDMSEHFASPEPSEIDKRMVERYTEGFTDGFKKGFGEGAYQVYDKIISMLKEGKSVEEIENDDLFTDFTYSEIAPKFELAVSNEEILKEFNK</sequence>